<evidence type="ECO:0000313" key="4">
    <source>
        <dbReference type="Proteomes" id="UP000784128"/>
    </source>
</evidence>
<dbReference type="Pfam" id="PF13439">
    <property type="entry name" value="Glyco_transf_4"/>
    <property type="match status" value="1"/>
</dbReference>
<dbReference type="InterPro" id="IPR028098">
    <property type="entry name" value="Glyco_trans_4-like_N"/>
</dbReference>
<dbReference type="PANTHER" id="PTHR12526:SF638">
    <property type="entry name" value="SPORE COAT PROTEIN SA"/>
    <property type="match status" value="1"/>
</dbReference>
<proteinExistence type="predicted"/>
<dbReference type="EMBL" id="JAHDYS010000004">
    <property type="protein sequence ID" value="MBT1071369.1"/>
    <property type="molecule type" value="Genomic_DNA"/>
</dbReference>
<dbReference type="PANTHER" id="PTHR12526">
    <property type="entry name" value="GLYCOSYLTRANSFERASE"/>
    <property type="match status" value="1"/>
</dbReference>
<dbReference type="Proteomes" id="UP000784128">
    <property type="component" value="Unassembled WGS sequence"/>
</dbReference>
<dbReference type="InterPro" id="IPR001296">
    <property type="entry name" value="Glyco_trans_1"/>
</dbReference>
<protein>
    <submittedName>
        <fullName evidence="3">Glycosyltransferase</fullName>
        <ecNumber evidence="3">2.4.-.-</ecNumber>
    </submittedName>
</protein>
<dbReference type="Pfam" id="PF00534">
    <property type="entry name" value="Glycos_transf_1"/>
    <property type="match status" value="1"/>
</dbReference>
<evidence type="ECO:0000259" key="1">
    <source>
        <dbReference type="Pfam" id="PF00534"/>
    </source>
</evidence>
<feature type="domain" description="Glycosyl transferase family 1" evidence="1">
    <location>
        <begin position="187"/>
        <end position="351"/>
    </location>
</feature>
<feature type="domain" description="Glycosyltransferase subfamily 4-like N-terminal" evidence="2">
    <location>
        <begin position="24"/>
        <end position="176"/>
    </location>
</feature>
<comment type="caution">
    <text evidence="3">The sequence shown here is derived from an EMBL/GenBank/DDBJ whole genome shotgun (WGS) entry which is preliminary data.</text>
</comment>
<keyword evidence="4" id="KW-1185">Reference proteome</keyword>
<dbReference type="Gene3D" id="3.40.50.2000">
    <property type="entry name" value="Glycogen Phosphorylase B"/>
    <property type="match status" value="2"/>
</dbReference>
<dbReference type="SUPFAM" id="SSF53756">
    <property type="entry name" value="UDP-Glycosyltransferase/glycogen phosphorylase"/>
    <property type="match status" value="1"/>
</dbReference>
<accession>A0ABS5U6S6</accession>
<name>A0ABS5U6S6_9BACT</name>
<dbReference type="EC" id="2.4.-.-" evidence="3"/>
<gene>
    <name evidence="3" type="ORF">KJB30_06225</name>
</gene>
<reference evidence="3 4" key="1">
    <citation type="submission" date="2021-05" db="EMBL/GenBank/DDBJ databases">
        <title>The draft genome of Geobacter chapellei DSM 13688.</title>
        <authorList>
            <person name="Xu Z."/>
            <person name="Masuda Y."/>
            <person name="Itoh H."/>
            <person name="Senoo K."/>
        </authorList>
    </citation>
    <scope>NUCLEOTIDE SEQUENCE [LARGE SCALE GENOMIC DNA]</scope>
    <source>
        <strain evidence="3 4">DSM 13688</strain>
    </source>
</reference>
<keyword evidence="3" id="KW-0808">Transferase</keyword>
<keyword evidence="3" id="KW-0328">Glycosyltransferase</keyword>
<organism evidence="3 4">
    <name type="scientific">Pelotalea chapellei</name>
    <dbReference type="NCBI Taxonomy" id="44671"/>
    <lineage>
        <taxon>Bacteria</taxon>
        <taxon>Pseudomonadati</taxon>
        <taxon>Thermodesulfobacteriota</taxon>
        <taxon>Desulfuromonadia</taxon>
        <taxon>Geobacterales</taxon>
        <taxon>Geobacteraceae</taxon>
        <taxon>Pelotalea</taxon>
    </lineage>
</organism>
<dbReference type="GO" id="GO:0016757">
    <property type="term" value="F:glycosyltransferase activity"/>
    <property type="evidence" value="ECO:0007669"/>
    <property type="project" value="UniProtKB-KW"/>
</dbReference>
<dbReference type="RefSeq" id="WP_214297074.1">
    <property type="nucleotide sequence ID" value="NZ_JAHDYS010000004.1"/>
</dbReference>
<evidence type="ECO:0000259" key="2">
    <source>
        <dbReference type="Pfam" id="PF13439"/>
    </source>
</evidence>
<evidence type="ECO:0000313" key="3">
    <source>
        <dbReference type="EMBL" id="MBT1071369.1"/>
    </source>
</evidence>
<sequence>MNTKDLGGTIKHFKILHTEWSSGWGGQEQRIILECQKAQEFGHDVLIACQPKSGILAKAREIGIPVTEVVMRSGFDPRAILQLVQIIRSHNIDIVNTHSGKDTWLGSIAARLSGSRLLIRTRHLSIPISTSPFNFVHRMADGIITTGETIRNELITRNRLPADRIISIATGVSPQRFDPAAIDGSATRRELGLPLDVPVITMVAVLRSMKRHDIFIEAARILNARFPEARFLIVGDGPGREWVEGMVRDAGLSERVVLTGYRQDVQNLFAASDVAVLTSDRFEGVPQSLSQAMAMGLPIVAAAVGSTGELLLHGETGLMAACGDAASFAEAIGKLLDDAPLRQRLGASARRHVLNNFTADVMFSRTVEFYETLLYRKGIAR</sequence>